<name>A0A7R9VST9_9CHLO</name>
<protein>
    <submittedName>
        <fullName evidence="2">Uncharacterized protein</fullName>
    </submittedName>
</protein>
<proteinExistence type="predicted"/>
<feature type="region of interest" description="Disordered" evidence="1">
    <location>
        <begin position="36"/>
        <end position="65"/>
    </location>
</feature>
<sequence>MAAVLGAKAAPPWRDWLRAGVRLRLYRTVLTAVPKPPGDSDAAVSAPPTTPPPKGKAKAAEAPPPPLQFDVESATEAVADATLACCALAGGHERLFECDVSFVPIPALWDAAGVRMGLEDERHPKQPIAKMHAKLQLHVAPHALPADGNSAA</sequence>
<dbReference type="EMBL" id="HBEC01037142">
    <property type="protein sequence ID" value="CAD8303778.1"/>
    <property type="molecule type" value="Transcribed_RNA"/>
</dbReference>
<accession>A0A7R9VST9</accession>
<evidence type="ECO:0000313" key="2">
    <source>
        <dbReference type="EMBL" id="CAD8303778.1"/>
    </source>
</evidence>
<organism evidence="2">
    <name type="scientific">Chlamydomonas euryale</name>
    <dbReference type="NCBI Taxonomy" id="1486919"/>
    <lineage>
        <taxon>Eukaryota</taxon>
        <taxon>Viridiplantae</taxon>
        <taxon>Chlorophyta</taxon>
        <taxon>core chlorophytes</taxon>
        <taxon>Chlorophyceae</taxon>
        <taxon>CS clade</taxon>
        <taxon>Chlamydomonadales</taxon>
        <taxon>Chlamydomonadaceae</taxon>
        <taxon>Chlamydomonas</taxon>
    </lineage>
</organism>
<reference evidence="2" key="1">
    <citation type="submission" date="2021-01" db="EMBL/GenBank/DDBJ databases">
        <authorList>
            <person name="Corre E."/>
            <person name="Pelletier E."/>
            <person name="Niang G."/>
            <person name="Scheremetjew M."/>
            <person name="Finn R."/>
            <person name="Kale V."/>
            <person name="Holt S."/>
            <person name="Cochrane G."/>
            <person name="Meng A."/>
            <person name="Brown T."/>
            <person name="Cohen L."/>
        </authorList>
    </citation>
    <scope>NUCLEOTIDE SEQUENCE</scope>
    <source>
        <strain evidence="2">CCMP219</strain>
    </source>
</reference>
<gene>
    <name evidence="2" type="ORF">CEUR00632_LOCUS17248</name>
</gene>
<dbReference type="AlphaFoldDB" id="A0A7R9VST9"/>
<evidence type="ECO:0000256" key="1">
    <source>
        <dbReference type="SAM" id="MobiDB-lite"/>
    </source>
</evidence>